<evidence type="ECO:0000259" key="5">
    <source>
        <dbReference type="PROSITE" id="PS50893"/>
    </source>
</evidence>
<dbReference type="GO" id="GO:0005524">
    <property type="term" value="F:ATP binding"/>
    <property type="evidence" value="ECO:0007669"/>
    <property type="project" value="UniProtKB-KW"/>
</dbReference>
<dbReference type="CDD" id="cd03257">
    <property type="entry name" value="ABC_NikE_OppD_transporters"/>
    <property type="match status" value="1"/>
</dbReference>
<dbReference type="SMART" id="SM00382">
    <property type="entry name" value="AAA"/>
    <property type="match status" value="1"/>
</dbReference>
<dbReference type="AlphaFoldDB" id="A0A3S9XBU0"/>
<dbReference type="EMBL" id="CP029822">
    <property type="protein sequence ID" value="AZS49768.1"/>
    <property type="molecule type" value="Genomic_DNA"/>
</dbReference>
<reference evidence="7" key="1">
    <citation type="submission" date="2018-06" db="EMBL/GenBank/DDBJ databases">
        <title>Complete genome of Pseudomonas insecticola strain QZS01.</title>
        <authorList>
            <person name="Wang J."/>
            <person name="Su Q."/>
        </authorList>
    </citation>
    <scope>NUCLEOTIDE SEQUENCE [LARGE SCALE GENOMIC DNA]</scope>
    <source>
        <strain evidence="7">QZS01</strain>
    </source>
</reference>
<dbReference type="KEGG" id="emo:DM558_02765"/>
<dbReference type="Gene3D" id="3.40.50.300">
    <property type="entry name" value="P-loop containing nucleotide triphosphate hydrolases"/>
    <property type="match status" value="1"/>
</dbReference>
<dbReference type="PROSITE" id="PS50893">
    <property type="entry name" value="ABC_TRANSPORTER_2"/>
    <property type="match status" value="1"/>
</dbReference>
<keyword evidence="4 6" id="KW-0067">ATP-binding</keyword>
<dbReference type="InterPro" id="IPR003593">
    <property type="entry name" value="AAA+_ATPase"/>
</dbReference>
<dbReference type="PROSITE" id="PS00211">
    <property type="entry name" value="ABC_TRANSPORTER_1"/>
    <property type="match status" value="1"/>
</dbReference>
<keyword evidence="7" id="KW-1185">Reference proteome</keyword>
<keyword evidence="3" id="KW-0547">Nucleotide-binding</keyword>
<evidence type="ECO:0000256" key="1">
    <source>
        <dbReference type="ARBA" id="ARBA00005417"/>
    </source>
</evidence>
<gene>
    <name evidence="6" type="ORF">DM558_02765</name>
</gene>
<feature type="domain" description="ABC transporter" evidence="5">
    <location>
        <begin position="3"/>
        <end position="243"/>
    </location>
</feature>
<protein>
    <submittedName>
        <fullName evidence="6">ABC transporter ATP-binding protein</fullName>
    </submittedName>
</protein>
<evidence type="ECO:0000256" key="4">
    <source>
        <dbReference type="ARBA" id="ARBA00022840"/>
    </source>
</evidence>
<dbReference type="Proteomes" id="UP000273143">
    <property type="component" value="Chromosome"/>
</dbReference>
<dbReference type="InterPro" id="IPR003439">
    <property type="entry name" value="ABC_transporter-like_ATP-bd"/>
</dbReference>
<dbReference type="SUPFAM" id="SSF52540">
    <property type="entry name" value="P-loop containing nucleoside triphosphate hydrolases"/>
    <property type="match status" value="1"/>
</dbReference>
<dbReference type="InterPro" id="IPR027417">
    <property type="entry name" value="P-loop_NTPase"/>
</dbReference>
<dbReference type="GO" id="GO:0016887">
    <property type="term" value="F:ATP hydrolysis activity"/>
    <property type="evidence" value="ECO:0007669"/>
    <property type="project" value="InterPro"/>
</dbReference>
<keyword evidence="2" id="KW-0813">Transport</keyword>
<proteinExistence type="inferred from homology"/>
<dbReference type="Pfam" id="PF00005">
    <property type="entry name" value="ABC_tran"/>
    <property type="match status" value="1"/>
</dbReference>
<dbReference type="PANTHER" id="PTHR43776">
    <property type="entry name" value="TRANSPORT ATP-BINDING PROTEIN"/>
    <property type="match status" value="1"/>
</dbReference>
<organism evidence="6 7">
    <name type="scientific">Entomomonas moraniae</name>
    <dbReference type="NCBI Taxonomy" id="2213226"/>
    <lineage>
        <taxon>Bacteria</taxon>
        <taxon>Pseudomonadati</taxon>
        <taxon>Pseudomonadota</taxon>
        <taxon>Gammaproteobacteria</taxon>
        <taxon>Pseudomonadales</taxon>
        <taxon>Pseudomonadaceae</taxon>
        <taxon>Entomomonas</taxon>
    </lineage>
</organism>
<sequence>MLLTVNHLRKSYLHTHALSPKHEHVIIEDVSFQIEKGQSVGLVGESGSGKTTLAHIISGIEMPDSGEVLLDGLPTNRRKQRISVVFQDYTTSINPTMNVMQVIAESLQINGYIPKQLLQVEVEKILERVGLSSKLMYRYIHELSGGQAQRVCIGRALATSPSLIILDEPISSLDIPTQVQILDLLEKLKYELGLSYLFITHNIQTVCYFCDQVLFLYQKQIIEQCMTEQLAYVKHPYSKSLLASAI</sequence>
<accession>A0A3S9XBU0</accession>
<dbReference type="InterPro" id="IPR017871">
    <property type="entry name" value="ABC_transporter-like_CS"/>
</dbReference>
<name>A0A3S9XBU0_9GAMM</name>
<dbReference type="RefSeq" id="WP_127161947.1">
    <property type="nucleotide sequence ID" value="NZ_CP029822.1"/>
</dbReference>
<dbReference type="GO" id="GO:0055085">
    <property type="term" value="P:transmembrane transport"/>
    <property type="evidence" value="ECO:0007669"/>
    <property type="project" value="UniProtKB-ARBA"/>
</dbReference>
<evidence type="ECO:0000313" key="7">
    <source>
        <dbReference type="Proteomes" id="UP000273143"/>
    </source>
</evidence>
<comment type="similarity">
    <text evidence="1">Belongs to the ABC transporter superfamily.</text>
</comment>
<evidence type="ECO:0000313" key="6">
    <source>
        <dbReference type="EMBL" id="AZS49768.1"/>
    </source>
</evidence>
<evidence type="ECO:0000256" key="3">
    <source>
        <dbReference type="ARBA" id="ARBA00022741"/>
    </source>
</evidence>
<dbReference type="InterPro" id="IPR050319">
    <property type="entry name" value="ABC_transp_ATP-bind"/>
</dbReference>
<dbReference type="PANTHER" id="PTHR43776:SF7">
    <property type="entry name" value="D,D-DIPEPTIDE TRANSPORT ATP-BINDING PROTEIN DDPF-RELATED"/>
    <property type="match status" value="1"/>
</dbReference>
<evidence type="ECO:0000256" key="2">
    <source>
        <dbReference type="ARBA" id="ARBA00022448"/>
    </source>
</evidence>